<evidence type="ECO:0000313" key="2">
    <source>
        <dbReference type="Proteomes" id="UP000831768"/>
    </source>
</evidence>
<proteinExistence type="predicted"/>
<geneLocation type="plasmid" evidence="1 2">
    <name>unnamed3</name>
</geneLocation>
<dbReference type="KEGG" id="haad:MW046_17435"/>
<keyword evidence="1" id="KW-0614">Plasmid</keyword>
<dbReference type="Proteomes" id="UP000831768">
    <property type="component" value="Plasmid unnamed3"/>
</dbReference>
<name>A0A8U0A7H1_9EURY</name>
<evidence type="ECO:0000313" key="1">
    <source>
        <dbReference type="EMBL" id="UPM45141.1"/>
    </source>
</evidence>
<protein>
    <submittedName>
        <fullName evidence="1">Uncharacterized protein</fullName>
    </submittedName>
</protein>
<sequence length="93" mass="10356">MFDCSVELADVPSSVTRGEFVVPTVRVHNTGSNPMTVSSRLNLFEGDLTVWRTSPDGKRTPLRGVFLVDSLLRQVELPRDIVSNPVFSSPIRR</sequence>
<gene>
    <name evidence="1" type="ORF">MW046_17435</name>
</gene>
<reference evidence="1" key="1">
    <citation type="submission" date="2022-04" db="EMBL/GenBank/DDBJ databases">
        <title>Halocatena sp. nov., isolated from a salt lake.</title>
        <authorList>
            <person name="Cui H.-L."/>
        </authorList>
    </citation>
    <scope>NUCLEOTIDE SEQUENCE</scope>
    <source>
        <strain evidence="1">AD-1</strain>
        <plasmid evidence="1">unnamed3</plasmid>
    </source>
</reference>
<dbReference type="RefSeq" id="WP_247995795.1">
    <property type="nucleotide sequence ID" value="NZ_CP096022.1"/>
</dbReference>
<dbReference type="GeneID" id="71929868"/>
<dbReference type="AlphaFoldDB" id="A0A8U0A7H1"/>
<dbReference type="EMBL" id="CP096022">
    <property type="protein sequence ID" value="UPM45141.1"/>
    <property type="molecule type" value="Genomic_DNA"/>
</dbReference>
<accession>A0A8U0A7H1</accession>
<keyword evidence="2" id="KW-1185">Reference proteome</keyword>
<organism evidence="1 2">
    <name type="scientific">Halocatena salina</name>
    <dbReference type="NCBI Taxonomy" id="2934340"/>
    <lineage>
        <taxon>Archaea</taxon>
        <taxon>Methanobacteriati</taxon>
        <taxon>Methanobacteriota</taxon>
        <taxon>Stenosarchaea group</taxon>
        <taxon>Halobacteria</taxon>
        <taxon>Halobacteriales</taxon>
        <taxon>Natronomonadaceae</taxon>
        <taxon>Halocatena</taxon>
    </lineage>
</organism>